<dbReference type="KEGG" id="bpy:Bphyt_3718"/>
<dbReference type="GO" id="GO:0016787">
    <property type="term" value="F:hydrolase activity"/>
    <property type="evidence" value="ECO:0007669"/>
    <property type="project" value="UniProtKB-KW"/>
</dbReference>
<evidence type="ECO:0000259" key="8">
    <source>
        <dbReference type="Pfam" id="PF00717"/>
    </source>
</evidence>
<dbReference type="InterPro" id="IPR036388">
    <property type="entry name" value="WH-like_DNA-bd_sf"/>
</dbReference>
<keyword evidence="6" id="KW-0742">SOS response</keyword>
<evidence type="ECO:0000256" key="3">
    <source>
        <dbReference type="ARBA" id="ARBA00022801"/>
    </source>
</evidence>
<dbReference type="Proteomes" id="UP000001739">
    <property type="component" value="Chromosome 1"/>
</dbReference>
<comment type="similarity">
    <text evidence="1 7">Belongs to the peptidase S24 family.</text>
</comment>
<dbReference type="Gene3D" id="1.10.10.10">
    <property type="entry name" value="Winged helix-like DNA-binding domain superfamily/Winged helix DNA-binding domain"/>
    <property type="match status" value="1"/>
</dbReference>
<dbReference type="InterPro" id="IPR015927">
    <property type="entry name" value="Peptidase_S24_S26A/B/C"/>
</dbReference>
<dbReference type="InterPro" id="IPR006197">
    <property type="entry name" value="Peptidase_S24_LexA"/>
</dbReference>
<dbReference type="eggNOG" id="COG1974">
    <property type="taxonomic scope" value="Bacteria"/>
</dbReference>
<evidence type="ECO:0000256" key="7">
    <source>
        <dbReference type="RuleBase" id="RU003991"/>
    </source>
</evidence>
<evidence type="ECO:0000313" key="10">
    <source>
        <dbReference type="Proteomes" id="UP000001739"/>
    </source>
</evidence>
<gene>
    <name evidence="9" type="ordered locus">Bphyt_3718</name>
</gene>
<evidence type="ECO:0000256" key="5">
    <source>
        <dbReference type="ARBA" id="ARBA00023204"/>
    </source>
</evidence>
<dbReference type="PANTHER" id="PTHR33516:SF2">
    <property type="entry name" value="LEXA REPRESSOR-RELATED"/>
    <property type="match status" value="1"/>
</dbReference>
<feature type="domain" description="Peptidase S24/S26A/S26B/S26C" evidence="8">
    <location>
        <begin position="76"/>
        <end position="191"/>
    </location>
</feature>
<dbReference type="InterPro" id="IPR039418">
    <property type="entry name" value="LexA-like"/>
</dbReference>
<evidence type="ECO:0000256" key="6">
    <source>
        <dbReference type="ARBA" id="ARBA00023236"/>
    </source>
</evidence>
<dbReference type="Pfam" id="PF00717">
    <property type="entry name" value="Peptidase_S24"/>
    <property type="match status" value="1"/>
</dbReference>
<dbReference type="InterPro" id="IPR036390">
    <property type="entry name" value="WH_DNA-bd_sf"/>
</dbReference>
<dbReference type="GO" id="GO:0003677">
    <property type="term" value="F:DNA binding"/>
    <property type="evidence" value="ECO:0007669"/>
    <property type="project" value="InterPro"/>
</dbReference>
<keyword evidence="3 7" id="KW-0378">Hydrolase</keyword>
<keyword evidence="5" id="KW-0234">DNA repair</keyword>
<dbReference type="Gene3D" id="2.10.109.10">
    <property type="entry name" value="Umud Fragment, subunit A"/>
    <property type="match status" value="1"/>
</dbReference>
<name>B2T6T4_PARPJ</name>
<dbReference type="EMBL" id="CP001052">
    <property type="protein sequence ID" value="ACD18106.1"/>
    <property type="molecule type" value="Genomic_DNA"/>
</dbReference>
<accession>B2T6T4</accession>
<evidence type="ECO:0000313" key="9">
    <source>
        <dbReference type="EMBL" id="ACD18106.1"/>
    </source>
</evidence>
<dbReference type="InterPro" id="IPR050077">
    <property type="entry name" value="LexA_repressor"/>
</dbReference>
<dbReference type="MEROPS" id="S24.003"/>
<sequence length="199" mass="22264">MNVRWVEQMNDETHLAALRSYWKRHQTFPAMSKLCDVVGLTSTSSIFALIKRLSEAGFLERVEGRIAPTRRFFGRPVLGAVRAGQPQPEGQEPPELLTIDDYLVDDPNRTVLCRVRGESMRDVGLLDGDLVVVEKNRPTRPGDIVVAVVDGEMTVKTLRLDKNGAYYLEPANQDFQVIRPQGSLEIVGVVVGSVRKYGR</sequence>
<dbReference type="HOGENOM" id="CLU_066192_45_2_4"/>
<dbReference type="SUPFAM" id="SSF46785">
    <property type="entry name" value="Winged helix' DNA-binding domain"/>
    <property type="match status" value="1"/>
</dbReference>
<protein>
    <submittedName>
        <fullName evidence="9">LexA repressor</fullName>
    </submittedName>
</protein>
<dbReference type="STRING" id="398527.Bphyt_3718"/>
<proteinExistence type="inferred from homology"/>
<evidence type="ECO:0000256" key="2">
    <source>
        <dbReference type="ARBA" id="ARBA00022763"/>
    </source>
</evidence>
<dbReference type="PANTHER" id="PTHR33516">
    <property type="entry name" value="LEXA REPRESSOR"/>
    <property type="match status" value="1"/>
</dbReference>
<dbReference type="InterPro" id="IPR036286">
    <property type="entry name" value="LexA/Signal_pep-like_sf"/>
</dbReference>
<reference evidence="9 10" key="1">
    <citation type="journal article" date="2011" name="J. Bacteriol.">
        <title>Complete genome sequence of the plant growth-promoting endophyte Burkholderia phytofirmans strain PsJN.</title>
        <authorList>
            <person name="Weilharter A."/>
            <person name="Mitter B."/>
            <person name="Shin M.V."/>
            <person name="Chain P.S."/>
            <person name="Nowak J."/>
            <person name="Sessitsch A."/>
        </authorList>
    </citation>
    <scope>NUCLEOTIDE SEQUENCE [LARGE SCALE GENOMIC DNA]</scope>
    <source>
        <strain evidence="10">DSM 17436 / LMG 22146 / PsJN</strain>
    </source>
</reference>
<dbReference type="AlphaFoldDB" id="B2T6T4"/>
<organism evidence="9 10">
    <name type="scientific">Paraburkholderia phytofirmans (strain DSM 17436 / LMG 22146 / PsJN)</name>
    <name type="common">Burkholderia phytofirmans</name>
    <dbReference type="NCBI Taxonomy" id="398527"/>
    <lineage>
        <taxon>Bacteria</taxon>
        <taxon>Pseudomonadati</taxon>
        <taxon>Pseudomonadota</taxon>
        <taxon>Betaproteobacteria</taxon>
        <taxon>Burkholderiales</taxon>
        <taxon>Burkholderiaceae</taxon>
        <taxon>Paraburkholderia</taxon>
    </lineage>
</organism>
<keyword evidence="2" id="KW-0227">DNA damage</keyword>
<dbReference type="GO" id="GO:0009432">
    <property type="term" value="P:SOS response"/>
    <property type="evidence" value="ECO:0007669"/>
    <property type="project" value="UniProtKB-KW"/>
</dbReference>
<dbReference type="GO" id="GO:0006355">
    <property type="term" value="P:regulation of DNA-templated transcription"/>
    <property type="evidence" value="ECO:0007669"/>
    <property type="project" value="InterPro"/>
</dbReference>
<dbReference type="CDD" id="cd06529">
    <property type="entry name" value="S24_LexA-like"/>
    <property type="match status" value="1"/>
</dbReference>
<evidence type="ECO:0000256" key="1">
    <source>
        <dbReference type="ARBA" id="ARBA00007484"/>
    </source>
</evidence>
<dbReference type="PRINTS" id="PR00726">
    <property type="entry name" value="LEXASERPTASE"/>
</dbReference>
<evidence type="ECO:0000256" key="4">
    <source>
        <dbReference type="ARBA" id="ARBA00022813"/>
    </source>
</evidence>
<dbReference type="SUPFAM" id="SSF51306">
    <property type="entry name" value="LexA/Signal peptidase"/>
    <property type="match status" value="1"/>
</dbReference>
<keyword evidence="4 7" id="KW-0068">Autocatalytic cleavage</keyword>
<dbReference type="GO" id="GO:0006281">
    <property type="term" value="P:DNA repair"/>
    <property type="evidence" value="ECO:0007669"/>
    <property type="project" value="UniProtKB-KW"/>
</dbReference>